<dbReference type="Proteomes" id="UP000821845">
    <property type="component" value="Chromosome 10"/>
</dbReference>
<keyword evidence="2" id="KW-1185">Reference proteome</keyword>
<protein>
    <submittedName>
        <fullName evidence="1">Uncharacterized protein</fullName>
    </submittedName>
</protein>
<sequence>MHVAHYVVQLPPYSHPHSDILFLQVEASFKAAHVTSQRTCHAYPLAALPGDVAPQTPESKDTLKAAIPESTVLSERRRLRELISTTKLGDRPPSQLLRHMHHLLGWTTGHLFLRRFQPSVQMVLLGVSDRSLSALASLADKLREVPSPNLVTFQVAVTDSDNARAQPATSRSFPNQHATTLILDRKRPSGALAATSGSRGKPSRLFCVVGSVPPTRRLSLRGLLLSRHVHCRLRSSSLSSVCILPSALSSPMFPFFTLFILQLFALLLAELSDIYRTDIRHSCPASPLGPRRQHRNRLTSILASPSHRTMAALRKRHRLPFKRSVSHVVKHVGKLAKPGAGHPSAALASCSDWSGPSCTRIDEREGDISNGLFRTYG</sequence>
<accession>A0ACB7TEG1</accession>
<proteinExistence type="predicted"/>
<gene>
    <name evidence="1" type="ORF">HPB50_027342</name>
</gene>
<organism evidence="1 2">
    <name type="scientific">Hyalomma asiaticum</name>
    <name type="common">Tick</name>
    <dbReference type="NCBI Taxonomy" id="266040"/>
    <lineage>
        <taxon>Eukaryota</taxon>
        <taxon>Metazoa</taxon>
        <taxon>Ecdysozoa</taxon>
        <taxon>Arthropoda</taxon>
        <taxon>Chelicerata</taxon>
        <taxon>Arachnida</taxon>
        <taxon>Acari</taxon>
        <taxon>Parasitiformes</taxon>
        <taxon>Ixodida</taxon>
        <taxon>Ixodoidea</taxon>
        <taxon>Ixodidae</taxon>
        <taxon>Hyalomminae</taxon>
        <taxon>Hyalomma</taxon>
    </lineage>
</organism>
<evidence type="ECO:0000313" key="1">
    <source>
        <dbReference type="EMBL" id="KAH6943777.1"/>
    </source>
</evidence>
<reference evidence="1" key="1">
    <citation type="submission" date="2020-05" db="EMBL/GenBank/DDBJ databases">
        <title>Large-scale comparative analyses of tick genomes elucidate their genetic diversity and vector capacities.</title>
        <authorList>
            <person name="Jia N."/>
            <person name="Wang J."/>
            <person name="Shi W."/>
            <person name="Du L."/>
            <person name="Sun Y."/>
            <person name="Zhan W."/>
            <person name="Jiang J."/>
            <person name="Wang Q."/>
            <person name="Zhang B."/>
            <person name="Ji P."/>
            <person name="Sakyi L.B."/>
            <person name="Cui X."/>
            <person name="Yuan T."/>
            <person name="Jiang B."/>
            <person name="Yang W."/>
            <person name="Lam T.T.-Y."/>
            <person name="Chang Q."/>
            <person name="Ding S."/>
            <person name="Wang X."/>
            <person name="Zhu J."/>
            <person name="Ruan X."/>
            <person name="Zhao L."/>
            <person name="Wei J."/>
            <person name="Que T."/>
            <person name="Du C."/>
            <person name="Cheng J."/>
            <person name="Dai P."/>
            <person name="Han X."/>
            <person name="Huang E."/>
            <person name="Gao Y."/>
            <person name="Liu J."/>
            <person name="Shao H."/>
            <person name="Ye R."/>
            <person name="Li L."/>
            <person name="Wei W."/>
            <person name="Wang X."/>
            <person name="Wang C."/>
            <person name="Yang T."/>
            <person name="Huo Q."/>
            <person name="Li W."/>
            <person name="Guo W."/>
            <person name="Chen H."/>
            <person name="Zhou L."/>
            <person name="Ni X."/>
            <person name="Tian J."/>
            <person name="Zhou Y."/>
            <person name="Sheng Y."/>
            <person name="Liu T."/>
            <person name="Pan Y."/>
            <person name="Xia L."/>
            <person name="Li J."/>
            <person name="Zhao F."/>
            <person name="Cao W."/>
        </authorList>
    </citation>
    <scope>NUCLEOTIDE SEQUENCE</scope>
    <source>
        <strain evidence="1">Hyas-2018</strain>
    </source>
</reference>
<name>A0ACB7TEG1_HYAAI</name>
<comment type="caution">
    <text evidence="1">The sequence shown here is derived from an EMBL/GenBank/DDBJ whole genome shotgun (WGS) entry which is preliminary data.</text>
</comment>
<evidence type="ECO:0000313" key="2">
    <source>
        <dbReference type="Proteomes" id="UP000821845"/>
    </source>
</evidence>
<dbReference type="EMBL" id="CM023490">
    <property type="protein sequence ID" value="KAH6943777.1"/>
    <property type="molecule type" value="Genomic_DNA"/>
</dbReference>